<evidence type="ECO:0000256" key="6">
    <source>
        <dbReference type="SAM" id="Phobius"/>
    </source>
</evidence>
<feature type="transmembrane region" description="Helical" evidence="6">
    <location>
        <begin position="220"/>
        <end position="237"/>
    </location>
</feature>
<keyword evidence="5 6" id="KW-0472">Membrane</keyword>
<feature type="transmembrane region" description="Helical" evidence="6">
    <location>
        <begin position="183"/>
        <end position="199"/>
    </location>
</feature>
<feature type="transmembrane region" description="Helical" evidence="6">
    <location>
        <begin position="77"/>
        <end position="94"/>
    </location>
</feature>
<proteinExistence type="predicted"/>
<dbReference type="EMBL" id="JACGXA010000003">
    <property type="protein sequence ID" value="MBA8805629.1"/>
    <property type="molecule type" value="Genomic_DNA"/>
</dbReference>
<comment type="caution">
    <text evidence="7">The sequence shown here is derived from an EMBL/GenBank/DDBJ whole genome shotgun (WGS) entry which is preliminary data.</text>
</comment>
<name>A0A7W3J3T6_9ACTN</name>
<feature type="transmembrane region" description="Helical" evidence="6">
    <location>
        <begin position="389"/>
        <end position="412"/>
    </location>
</feature>
<keyword evidence="8" id="KW-1185">Reference proteome</keyword>
<organism evidence="7 8">
    <name type="scientific">Nocardioides ginsengisegetis</name>
    <dbReference type="NCBI Taxonomy" id="661491"/>
    <lineage>
        <taxon>Bacteria</taxon>
        <taxon>Bacillati</taxon>
        <taxon>Actinomycetota</taxon>
        <taxon>Actinomycetes</taxon>
        <taxon>Propionibacteriales</taxon>
        <taxon>Nocardioidaceae</taxon>
        <taxon>Nocardioides</taxon>
    </lineage>
</organism>
<dbReference type="Proteomes" id="UP000580910">
    <property type="component" value="Unassembled WGS sequence"/>
</dbReference>
<dbReference type="PANTHER" id="PTHR30474">
    <property type="entry name" value="CELL CYCLE PROTEIN"/>
    <property type="match status" value="1"/>
</dbReference>
<keyword evidence="2 6" id="KW-0812">Transmembrane</keyword>
<evidence type="ECO:0000313" key="7">
    <source>
        <dbReference type="EMBL" id="MBA8805629.1"/>
    </source>
</evidence>
<dbReference type="GO" id="GO:0015648">
    <property type="term" value="F:lipid-linked peptidoglycan transporter activity"/>
    <property type="evidence" value="ECO:0007669"/>
    <property type="project" value="TreeGrafter"/>
</dbReference>
<feature type="transmembrane region" description="Helical" evidence="6">
    <location>
        <begin position="49"/>
        <end position="70"/>
    </location>
</feature>
<evidence type="ECO:0000313" key="8">
    <source>
        <dbReference type="Proteomes" id="UP000580910"/>
    </source>
</evidence>
<reference evidence="7 8" key="1">
    <citation type="submission" date="2020-07" db="EMBL/GenBank/DDBJ databases">
        <title>Sequencing the genomes of 1000 actinobacteria strains.</title>
        <authorList>
            <person name="Klenk H.-P."/>
        </authorList>
    </citation>
    <scope>NUCLEOTIDE SEQUENCE [LARGE SCALE GENOMIC DNA]</scope>
    <source>
        <strain evidence="7 8">DSM 21349</strain>
    </source>
</reference>
<dbReference type="AlphaFoldDB" id="A0A7W3J3T6"/>
<dbReference type="InterPro" id="IPR001182">
    <property type="entry name" value="FtsW/RodA"/>
</dbReference>
<evidence type="ECO:0000256" key="5">
    <source>
        <dbReference type="ARBA" id="ARBA00023136"/>
    </source>
</evidence>
<evidence type="ECO:0000256" key="2">
    <source>
        <dbReference type="ARBA" id="ARBA00022692"/>
    </source>
</evidence>
<keyword evidence="4 6" id="KW-1133">Transmembrane helix</keyword>
<evidence type="ECO:0000256" key="1">
    <source>
        <dbReference type="ARBA" id="ARBA00004141"/>
    </source>
</evidence>
<feature type="transmembrane region" description="Helical" evidence="6">
    <location>
        <begin position="243"/>
        <end position="259"/>
    </location>
</feature>
<dbReference type="GO" id="GO:0032153">
    <property type="term" value="C:cell division site"/>
    <property type="evidence" value="ECO:0007669"/>
    <property type="project" value="TreeGrafter"/>
</dbReference>
<dbReference type="Pfam" id="PF01098">
    <property type="entry name" value="FTSW_RODA_SPOVE"/>
    <property type="match status" value="1"/>
</dbReference>
<feature type="transmembrane region" description="Helical" evidence="6">
    <location>
        <begin position="143"/>
        <end position="171"/>
    </location>
</feature>
<feature type="transmembrane region" description="Helical" evidence="6">
    <location>
        <begin position="114"/>
        <end position="131"/>
    </location>
</feature>
<protein>
    <submittedName>
        <fullName evidence="7">Cell division protein FtsW (Lipid II flippase)</fullName>
    </submittedName>
</protein>
<evidence type="ECO:0000256" key="4">
    <source>
        <dbReference type="ARBA" id="ARBA00022989"/>
    </source>
</evidence>
<dbReference type="PANTHER" id="PTHR30474:SF3">
    <property type="entry name" value="PEPTIDOGLYCAN GLYCOSYLTRANSFERASE RODA"/>
    <property type="match status" value="1"/>
</dbReference>
<dbReference type="RefSeq" id="WP_182541676.1">
    <property type="nucleotide sequence ID" value="NZ_JACGXA010000003.1"/>
</dbReference>
<feature type="transmembrane region" description="Helical" evidence="6">
    <location>
        <begin position="20"/>
        <end position="37"/>
    </location>
</feature>
<keyword evidence="7" id="KW-0132">Cell division</keyword>
<evidence type="ECO:0000256" key="3">
    <source>
        <dbReference type="ARBA" id="ARBA00022960"/>
    </source>
</evidence>
<keyword evidence="7" id="KW-0131">Cell cycle</keyword>
<dbReference type="GO" id="GO:0005886">
    <property type="term" value="C:plasma membrane"/>
    <property type="evidence" value="ECO:0007669"/>
    <property type="project" value="TreeGrafter"/>
</dbReference>
<feature type="transmembrane region" description="Helical" evidence="6">
    <location>
        <begin position="264"/>
        <end position="283"/>
    </location>
</feature>
<dbReference type="GO" id="GO:0051301">
    <property type="term" value="P:cell division"/>
    <property type="evidence" value="ECO:0007669"/>
    <property type="project" value="UniProtKB-KW"/>
</dbReference>
<keyword evidence="3" id="KW-0133">Cell shape</keyword>
<dbReference type="GO" id="GO:0008360">
    <property type="term" value="P:regulation of cell shape"/>
    <property type="evidence" value="ECO:0007669"/>
    <property type="project" value="UniProtKB-KW"/>
</dbReference>
<comment type="subcellular location">
    <subcellularLocation>
        <location evidence="1">Membrane</location>
        <topology evidence="1">Multi-pass membrane protein</topology>
    </subcellularLocation>
</comment>
<feature type="transmembrane region" description="Helical" evidence="6">
    <location>
        <begin position="418"/>
        <end position="437"/>
    </location>
</feature>
<sequence>MAQNGALMGFVHRRRRGAELFLLVLALLVGIGAYAAVGIGVEGTIPADIVGYGGWLAVLIIAAHVVVRMVAPYADPVLLPVVAALNGLGLAVIHRLDLAYEADDKAHGFAQQQLIWMTLGVVLFIVTLIGLRDHRVLQRFTYTSGLSAIVLLLLPLLPGIGTTINGARIWIHLGPFSFQPGEVAKVLLVIAFAGYLVLHRDALALAGRRVVFVDLPRGRDLGPILGMWLVSLGILVFESDLGSSLLFFGLFLVALYVSTERPGWLVLGGGLFLVGALAAYKLVSHVAIRVDVWLNPLHYYDDKFGAKSFQPVEGMFGMGWGGLIGRGFGGGSPERVPYANSDFIMSSIGEELGLTAVIAVILCYGLIVERALRAALVCRDGFGKLMATGLGAVFALQVFVVIGGVTSLIPLTGLTTPFLSYGGSSLVANWVIIALLLRISDQARRPIPDLSAPDDTAADSEQTQVVKAVRSES</sequence>
<feature type="transmembrane region" description="Helical" evidence="6">
    <location>
        <begin position="352"/>
        <end position="368"/>
    </location>
</feature>
<gene>
    <name evidence="7" type="ORF">FB382_003974</name>
</gene>
<accession>A0A7W3J3T6</accession>